<dbReference type="PRINTS" id="PR00332">
    <property type="entry name" value="HISTRIAD"/>
</dbReference>
<dbReference type="Gene3D" id="3.30.428.10">
    <property type="entry name" value="HIT-like"/>
    <property type="match status" value="1"/>
</dbReference>
<accession>A0ABP7RAA6</accession>
<protein>
    <submittedName>
        <fullName evidence="3">Histidine triad nucleotide-binding protein</fullName>
    </submittedName>
</protein>
<dbReference type="CDD" id="cd01276">
    <property type="entry name" value="PKCI_related"/>
    <property type="match status" value="1"/>
</dbReference>
<proteinExistence type="predicted"/>
<evidence type="ECO:0000259" key="2">
    <source>
        <dbReference type="PROSITE" id="PS51084"/>
    </source>
</evidence>
<name>A0ABP7RAA6_9BURK</name>
<dbReference type="InterPro" id="IPR001310">
    <property type="entry name" value="Histidine_triad_HIT"/>
</dbReference>
<dbReference type="InterPro" id="IPR036265">
    <property type="entry name" value="HIT-like_sf"/>
</dbReference>
<dbReference type="PROSITE" id="PS51084">
    <property type="entry name" value="HIT_2"/>
    <property type="match status" value="1"/>
</dbReference>
<keyword evidence="4" id="KW-1185">Reference proteome</keyword>
<feature type="domain" description="HIT" evidence="2">
    <location>
        <begin position="11"/>
        <end position="122"/>
    </location>
</feature>
<dbReference type="Proteomes" id="UP001501627">
    <property type="component" value="Unassembled WGS sequence"/>
</dbReference>
<dbReference type="InterPro" id="IPR011146">
    <property type="entry name" value="HIT-like"/>
</dbReference>
<dbReference type="PANTHER" id="PTHR23089">
    <property type="entry name" value="HISTIDINE TRIAD HIT PROTEIN"/>
    <property type="match status" value="1"/>
</dbReference>
<dbReference type="RefSeq" id="WP_103044733.1">
    <property type="nucleotide sequence ID" value="NZ_BAABBP010000013.1"/>
</dbReference>
<feature type="short sequence motif" description="Histidine triad motif" evidence="1">
    <location>
        <begin position="107"/>
        <end position="111"/>
    </location>
</feature>
<organism evidence="3 4">
    <name type="scientific">Comamonas faecalis</name>
    <dbReference type="NCBI Taxonomy" id="1387849"/>
    <lineage>
        <taxon>Bacteria</taxon>
        <taxon>Pseudomonadati</taxon>
        <taxon>Pseudomonadota</taxon>
        <taxon>Betaproteobacteria</taxon>
        <taxon>Burkholderiales</taxon>
        <taxon>Comamonadaceae</taxon>
        <taxon>Comamonas</taxon>
    </lineage>
</organism>
<dbReference type="PROSITE" id="PS00892">
    <property type="entry name" value="HIT_1"/>
    <property type="match status" value="1"/>
</dbReference>
<evidence type="ECO:0000313" key="4">
    <source>
        <dbReference type="Proteomes" id="UP001501627"/>
    </source>
</evidence>
<gene>
    <name evidence="3" type="ORF">GCM10022279_17550</name>
</gene>
<dbReference type="InterPro" id="IPR019808">
    <property type="entry name" value="Histidine_triad_CS"/>
</dbReference>
<sequence>MHDHHHDPDCLFCKIIDGKIPSKKVFEDEQVYAFHDIHPWAPVHFLIVPKTHLPSMAQAAPEHAALLGHMMLLAPRLAMEQGCNPYPDGGYRIVVNTGTEGGQEVHHLHMHVIGGPRPWLRG</sequence>
<dbReference type="EMBL" id="BAABBP010000013">
    <property type="protein sequence ID" value="GAA3994451.1"/>
    <property type="molecule type" value="Genomic_DNA"/>
</dbReference>
<reference evidence="4" key="1">
    <citation type="journal article" date="2019" name="Int. J. Syst. Evol. Microbiol.">
        <title>The Global Catalogue of Microorganisms (GCM) 10K type strain sequencing project: providing services to taxonomists for standard genome sequencing and annotation.</title>
        <authorList>
            <consortium name="The Broad Institute Genomics Platform"/>
            <consortium name="The Broad Institute Genome Sequencing Center for Infectious Disease"/>
            <person name="Wu L."/>
            <person name="Ma J."/>
        </authorList>
    </citation>
    <scope>NUCLEOTIDE SEQUENCE [LARGE SCALE GENOMIC DNA]</scope>
    <source>
        <strain evidence="4">JCM 17561</strain>
    </source>
</reference>
<comment type="caution">
    <text evidence="3">The sequence shown here is derived from an EMBL/GenBank/DDBJ whole genome shotgun (WGS) entry which is preliminary data.</text>
</comment>
<evidence type="ECO:0000256" key="1">
    <source>
        <dbReference type="PROSITE-ProRule" id="PRU00464"/>
    </source>
</evidence>
<dbReference type="Pfam" id="PF01230">
    <property type="entry name" value="HIT"/>
    <property type="match status" value="1"/>
</dbReference>
<dbReference type="SUPFAM" id="SSF54197">
    <property type="entry name" value="HIT-like"/>
    <property type="match status" value="1"/>
</dbReference>
<evidence type="ECO:0000313" key="3">
    <source>
        <dbReference type="EMBL" id="GAA3994451.1"/>
    </source>
</evidence>